<feature type="transmembrane region" description="Helical" evidence="3">
    <location>
        <begin position="238"/>
        <end position="259"/>
    </location>
</feature>
<dbReference type="PROSITE" id="PS50887">
    <property type="entry name" value="GGDEF"/>
    <property type="match status" value="1"/>
</dbReference>
<keyword evidence="3" id="KW-1133">Transmembrane helix</keyword>
<dbReference type="EMBL" id="JABFDB010000044">
    <property type="protein sequence ID" value="NYZ24712.1"/>
    <property type="molecule type" value="Genomic_DNA"/>
</dbReference>
<dbReference type="Gene3D" id="3.30.70.270">
    <property type="match status" value="1"/>
</dbReference>
<name>A0ABX2TMK7_9PROT</name>
<protein>
    <recommendedName>
        <fullName evidence="1">diguanylate cyclase</fullName>
        <ecNumber evidence="1">2.7.7.65</ecNumber>
    </recommendedName>
</protein>
<reference evidence="5 6" key="1">
    <citation type="submission" date="2020-05" db="EMBL/GenBank/DDBJ databases">
        <title>Azospirillum oleiclasticum sp. nov, a nitrogen-fixing and heavy crude oil-emulsifying bacterium isolated from the crude oil of Yumen Oilfield.</title>
        <authorList>
            <person name="Wu D."/>
            <person name="Cai M."/>
            <person name="Zhang X."/>
        </authorList>
    </citation>
    <scope>NUCLEOTIDE SEQUENCE [LARGE SCALE GENOMIC DNA]</scope>
    <source>
        <strain evidence="5 6">ROY-1-1-2</strain>
    </source>
</reference>
<sequence>MLDAGRCRWDSGGPGSAGTQPRTPVWAGRNSVADGGIRVYDRGLNFLRLFTERAFKAVSGDLSLAQLRDLLLPGGHTTLIQRRRALLIQSRMRMVAGVFALLTPLWIIIDVLIFTWPLSGWLAALRIAASGAFGWLALRYRVTDDVGAARRGLALLLAVPTVFFLLSHPLLNEDHIAGAGVAMAAGYAFLPFVMVAGLSVFPLTALEGGLFALPLLVAHFGTGLYGSIVFPFPSYVGALWLLLLIMVVATLAAMSQLHFMMALVEQASHDALTGAFGRRVGEELLRIQYGHARRAALPLSVVFFDLDDFKAVNDRHGHEEGDRTLRDTARTIRGMLRQTDVMIRWGGEEFLVVMPNTTRDGACAAVERLCARGLGRRPDGTGQTASVGIAELSLDRPESWETLVDLADHRMYLAKQAGKNRIVAGEGVGSASPDHVDAAD</sequence>
<dbReference type="EC" id="2.7.7.65" evidence="1"/>
<keyword evidence="3" id="KW-0472">Membrane</keyword>
<dbReference type="PANTHER" id="PTHR45138:SF24">
    <property type="entry name" value="DIGUANYLATE CYCLASE DGCC-RELATED"/>
    <property type="match status" value="1"/>
</dbReference>
<feature type="region of interest" description="Disordered" evidence="2">
    <location>
        <begin position="1"/>
        <end position="23"/>
    </location>
</feature>
<organism evidence="5 6">
    <name type="scientific">Azospirillum oleiclasticum</name>
    <dbReference type="NCBI Taxonomy" id="2735135"/>
    <lineage>
        <taxon>Bacteria</taxon>
        <taxon>Pseudomonadati</taxon>
        <taxon>Pseudomonadota</taxon>
        <taxon>Alphaproteobacteria</taxon>
        <taxon>Rhodospirillales</taxon>
        <taxon>Azospirillaceae</taxon>
        <taxon>Azospirillum</taxon>
    </lineage>
</organism>
<evidence type="ECO:0000259" key="4">
    <source>
        <dbReference type="PROSITE" id="PS50887"/>
    </source>
</evidence>
<evidence type="ECO:0000313" key="5">
    <source>
        <dbReference type="EMBL" id="NYZ24712.1"/>
    </source>
</evidence>
<dbReference type="Proteomes" id="UP000584642">
    <property type="component" value="Unassembled WGS sequence"/>
</dbReference>
<feature type="transmembrane region" description="Helical" evidence="3">
    <location>
        <begin position="210"/>
        <end position="232"/>
    </location>
</feature>
<proteinExistence type="predicted"/>
<dbReference type="InterPro" id="IPR029787">
    <property type="entry name" value="Nucleotide_cyclase"/>
</dbReference>
<comment type="caution">
    <text evidence="5">The sequence shown here is derived from an EMBL/GenBank/DDBJ whole genome shotgun (WGS) entry which is preliminary data.</text>
</comment>
<evidence type="ECO:0000256" key="3">
    <source>
        <dbReference type="SAM" id="Phobius"/>
    </source>
</evidence>
<accession>A0ABX2TMK7</accession>
<dbReference type="InterPro" id="IPR043128">
    <property type="entry name" value="Rev_trsase/Diguanyl_cyclase"/>
</dbReference>
<dbReference type="PANTHER" id="PTHR45138">
    <property type="entry name" value="REGULATORY COMPONENTS OF SENSORY TRANSDUCTION SYSTEM"/>
    <property type="match status" value="1"/>
</dbReference>
<evidence type="ECO:0000256" key="1">
    <source>
        <dbReference type="ARBA" id="ARBA00012528"/>
    </source>
</evidence>
<feature type="transmembrane region" description="Helical" evidence="3">
    <location>
        <begin position="176"/>
        <end position="198"/>
    </location>
</feature>
<feature type="transmembrane region" description="Helical" evidence="3">
    <location>
        <begin position="92"/>
        <end position="114"/>
    </location>
</feature>
<dbReference type="NCBIfam" id="TIGR00254">
    <property type="entry name" value="GGDEF"/>
    <property type="match status" value="1"/>
</dbReference>
<evidence type="ECO:0000256" key="2">
    <source>
        <dbReference type="SAM" id="MobiDB-lite"/>
    </source>
</evidence>
<feature type="transmembrane region" description="Helical" evidence="3">
    <location>
        <begin position="120"/>
        <end position="140"/>
    </location>
</feature>
<keyword evidence="3" id="KW-0812">Transmembrane</keyword>
<gene>
    <name evidence="5" type="ORF">HND93_33835</name>
</gene>
<dbReference type="Pfam" id="PF00990">
    <property type="entry name" value="GGDEF"/>
    <property type="match status" value="1"/>
</dbReference>
<dbReference type="InterPro" id="IPR000160">
    <property type="entry name" value="GGDEF_dom"/>
</dbReference>
<dbReference type="SUPFAM" id="SSF55073">
    <property type="entry name" value="Nucleotide cyclase"/>
    <property type="match status" value="1"/>
</dbReference>
<evidence type="ECO:0000313" key="6">
    <source>
        <dbReference type="Proteomes" id="UP000584642"/>
    </source>
</evidence>
<dbReference type="CDD" id="cd01949">
    <property type="entry name" value="GGDEF"/>
    <property type="match status" value="1"/>
</dbReference>
<dbReference type="SMART" id="SM00267">
    <property type="entry name" value="GGDEF"/>
    <property type="match status" value="1"/>
</dbReference>
<dbReference type="InterPro" id="IPR050469">
    <property type="entry name" value="Diguanylate_Cyclase"/>
</dbReference>
<keyword evidence="6" id="KW-1185">Reference proteome</keyword>
<feature type="transmembrane region" description="Helical" evidence="3">
    <location>
        <begin position="152"/>
        <end position="170"/>
    </location>
</feature>
<feature type="domain" description="GGDEF" evidence="4">
    <location>
        <begin position="297"/>
        <end position="427"/>
    </location>
</feature>